<feature type="transmembrane region" description="Helical" evidence="1">
    <location>
        <begin position="143"/>
        <end position="165"/>
    </location>
</feature>
<feature type="domain" description="VanZ-like" evidence="2">
    <location>
        <begin position="69"/>
        <end position="188"/>
    </location>
</feature>
<name>A0A516KEK7_9BACI</name>
<organism evidence="3 4">
    <name type="scientific">Radiobacillus deserti</name>
    <dbReference type="NCBI Taxonomy" id="2594883"/>
    <lineage>
        <taxon>Bacteria</taxon>
        <taxon>Bacillati</taxon>
        <taxon>Bacillota</taxon>
        <taxon>Bacilli</taxon>
        <taxon>Bacillales</taxon>
        <taxon>Bacillaceae</taxon>
        <taxon>Radiobacillus</taxon>
    </lineage>
</organism>
<evidence type="ECO:0000259" key="2">
    <source>
        <dbReference type="Pfam" id="PF04892"/>
    </source>
</evidence>
<keyword evidence="1" id="KW-1133">Transmembrane helix</keyword>
<keyword evidence="1" id="KW-0472">Membrane</keyword>
<evidence type="ECO:0000313" key="3">
    <source>
        <dbReference type="EMBL" id="QDP39746.1"/>
    </source>
</evidence>
<dbReference type="InterPro" id="IPR006976">
    <property type="entry name" value="VanZ-like"/>
</dbReference>
<feature type="transmembrane region" description="Helical" evidence="1">
    <location>
        <begin position="102"/>
        <end position="131"/>
    </location>
</feature>
<protein>
    <submittedName>
        <fullName evidence="3">VanZ family protein</fullName>
    </submittedName>
</protein>
<dbReference type="RefSeq" id="WP_143892630.1">
    <property type="nucleotide sequence ID" value="NZ_CP041666.1"/>
</dbReference>
<dbReference type="KEGG" id="aqt:FN924_05900"/>
<dbReference type="PANTHER" id="PTHR36834">
    <property type="entry name" value="MEMBRANE PROTEIN-RELATED"/>
    <property type="match status" value="1"/>
</dbReference>
<dbReference type="AlphaFoldDB" id="A0A516KEK7"/>
<dbReference type="EMBL" id="CP041666">
    <property type="protein sequence ID" value="QDP39746.1"/>
    <property type="molecule type" value="Genomic_DNA"/>
</dbReference>
<dbReference type="PANTHER" id="PTHR36834:SF1">
    <property type="entry name" value="INTEGRAL MEMBRANE PROTEIN"/>
    <property type="match status" value="1"/>
</dbReference>
<feature type="transmembrane region" description="Helical" evidence="1">
    <location>
        <begin position="64"/>
        <end position="82"/>
    </location>
</feature>
<evidence type="ECO:0000256" key="1">
    <source>
        <dbReference type="SAM" id="Phobius"/>
    </source>
</evidence>
<dbReference type="Proteomes" id="UP000315215">
    <property type="component" value="Chromosome"/>
</dbReference>
<proteinExistence type="predicted"/>
<evidence type="ECO:0000313" key="4">
    <source>
        <dbReference type="Proteomes" id="UP000315215"/>
    </source>
</evidence>
<dbReference type="Pfam" id="PF04892">
    <property type="entry name" value="VanZ"/>
    <property type="match status" value="1"/>
</dbReference>
<accession>A0A516KEK7</accession>
<keyword evidence="1" id="KW-0812">Transmembrane</keyword>
<sequence>MKRFVIWVFVLSQIIFCMVYPFLQPLIVYLHSIVIVVTWVCWTTFFLFIALWMRSASIYIPKSFLLSLFACYSIGLIVLLFFRPSSTGGLTINLIPFQTIQFYLSGRVSFLIAFYNLAANIGLFIPVGLWWKASYPSRSKRMNFLFPLVLIISIESVQLLSHSGAWDIDDFILNILGVYIGYMLTPLCQKVIHTH</sequence>
<gene>
    <name evidence="3" type="ORF">FN924_05900</name>
</gene>
<reference evidence="3 4" key="1">
    <citation type="submission" date="2019-07" db="EMBL/GenBank/DDBJ databases">
        <authorList>
            <person name="Li J."/>
        </authorList>
    </citation>
    <scope>NUCLEOTIDE SEQUENCE [LARGE SCALE GENOMIC DNA]</scope>
    <source>
        <strain evidence="3 4">TKL69</strain>
    </source>
</reference>
<dbReference type="OrthoDB" id="4822551at2"/>
<feature type="transmembrane region" description="Helical" evidence="1">
    <location>
        <begin position="5"/>
        <end position="23"/>
    </location>
</feature>
<dbReference type="InterPro" id="IPR053150">
    <property type="entry name" value="Teicoplanin_resist-assoc"/>
</dbReference>
<keyword evidence="4" id="KW-1185">Reference proteome</keyword>
<feature type="transmembrane region" description="Helical" evidence="1">
    <location>
        <begin position="29"/>
        <end position="52"/>
    </location>
</feature>
<feature type="transmembrane region" description="Helical" evidence="1">
    <location>
        <begin position="171"/>
        <end position="188"/>
    </location>
</feature>